<reference evidence="2 4" key="1">
    <citation type="submission" date="2017-02" db="EMBL/GenBank/DDBJ databases">
        <title>Draft genome sequence of Moraxella caviae CCUG 355 type strain.</title>
        <authorList>
            <person name="Engstrom-Jakobsson H."/>
            <person name="Salva-Serra F."/>
            <person name="Thorell K."/>
            <person name="Gonzales-Siles L."/>
            <person name="Karlsson R."/>
            <person name="Boulund F."/>
            <person name="Engstrand L."/>
            <person name="Moore E."/>
        </authorList>
    </citation>
    <scope>NUCLEOTIDE SEQUENCE [LARGE SCALE GENOMIC DNA]</scope>
    <source>
        <strain evidence="2 4">CCUG 355</strain>
    </source>
</reference>
<evidence type="ECO:0000256" key="1">
    <source>
        <dbReference type="SAM" id="Phobius"/>
    </source>
</evidence>
<dbReference type="Proteomes" id="UP000190435">
    <property type="component" value="Unassembled WGS sequence"/>
</dbReference>
<evidence type="ECO:0000313" key="2">
    <source>
        <dbReference type="EMBL" id="OOR88388.1"/>
    </source>
</evidence>
<feature type="transmembrane region" description="Helical" evidence="1">
    <location>
        <begin position="7"/>
        <end position="28"/>
    </location>
</feature>
<keyword evidence="1" id="KW-0472">Membrane</keyword>
<dbReference type="AlphaFoldDB" id="A0A1S9ZYA4"/>
<keyword evidence="1" id="KW-1133">Transmembrane helix</keyword>
<protein>
    <submittedName>
        <fullName evidence="2">Uncharacterized protein</fullName>
    </submittedName>
</protein>
<dbReference type="EMBL" id="UGQE01000004">
    <property type="protein sequence ID" value="STZ14501.1"/>
    <property type="molecule type" value="Genomic_DNA"/>
</dbReference>
<dbReference type="Proteomes" id="UP000255279">
    <property type="component" value="Unassembled WGS sequence"/>
</dbReference>
<dbReference type="RefSeq" id="WP_078277044.1">
    <property type="nucleotide sequence ID" value="NZ_CAACXO010000027.1"/>
</dbReference>
<sequence>MKFTDLFIVYFFAMLAISAMFTVILAVGKFLVGAYYGLIPLGLIVLAAVFAWVDSCEASR</sequence>
<organism evidence="2 4">
    <name type="scientific">Moraxella caviae</name>
    <dbReference type="NCBI Taxonomy" id="34060"/>
    <lineage>
        <taxon>Bacteria</taxon>
        <taxon>Pseudomonadati</taxon>
        <taxon>Pseudomonadota</taxon>
        <taxon>Gammaproteobacteria</taxon>
        <taxon>Moraxellales</taxon>
        <taxon>Moraxellaceae</taxon>
        <taxon>Moraxella</taxon>
    </lineage>
</organism>
<proteinExistence type="predicted"/>
<keyword evidence="1" id="KW-0812">Transmembrane</keyword>
<reference evidence="3 5" key="2">
    <citation type="submission" date="2018-06" db="EMBL/GenBank/DDBJ databases">
        <authorList>
            <consortium name="Pathogen Informatics"/>
            <person name="Doyle S."/>
        </authorList>
    </citation>
    <scope>NUCLEOTIDE SEQUENCE [LARGE SCALE GENOMIC DNA]</scope>
    <source>
        <strain evidence="3 5">NCTC10293</strain>
    </source>
</reference>
<name>A0A1S9ZYA4_9GAMM</name>
<evidence type="ECO:0000313" key="5">
    <source>
        <dbReference type="Proteomes" id="UP000255279"/>
    </source>
</evidence>
<evidence type="ECO:0000313" key="3">
    <source>
        <dbReference type="EMBL" id="STZ14501.1"/>
    </source>
</evidence>
<dbReference type="EMBL" id="MUXU01000052">
    <property type="protein sequence ID" value="OOR88388.1"/>
    <property type="molecule type" value="Genomic_DNA"/>
</dbReference>
<feature type="transmembrane region" description="Helical" evidence="1">
    <location>
        <begin position="34"/>
        <end position="53"/>
    </location>
</feature>
<accession>A0A1S9ZYA4</accession>
<keyword evidence="4" id="KW-1185">Reference proteome</keyword>
<evidence type="ECO:0000313" key="4">
    <source>
        <dbReference type="Proteomes" id="UP000190435"/>
    </source>
</evidence>
<gene>
    <name evidence="2" type="ORF">B0181_08325</name>
    <name evidence="3" type="ORF">NCTC10293_02095</name>
</gene>